<protein>
    <submittedName>
        <fullName evidence="9">Pyridine nucleotide-disulfide oxidoreductase-domain-containing protein</fullName>
    </submittedName>
</protein>
<evidence type="ECO:0000256" key="5">
    <source>
        <dbReference type="ARBA" id="ARBA00023027"/>
    </source>
</evidence>
<keyword evidence="4" id="KW-0560">Oxidoreductase</keyword>
<feature type="domain" description="External alternative NADH-ubiquinone oxidoreductase-like C-terminal" evidence="8">
    <location>
        <begin position="515"/>
        <end position="572"/>
    </location>
</feature>
<dbReference type="EMBL" id="JAUEPN010000004">
    <property type="protein sequence ID" value="KAK3295940.1"/>
    <property type="molecule type" value="Genomic_DNA"/>
</dbReference>
<gene>
    <name evidence="9" type="ORF">B0H64DRAFT_159532</name>
</gene>
<dbReference type="PANTHER" id="PTHR43706">
    <property type="entry name" value="NADH DEHYDROGENASE"/>
    <property type="match status" value="1"/>
</dbReference>
<evidence type="ECO:0000259" key="8">
    <source>
        <dbReference type="Pfam" id="PF22366"/>
    </source>
</evidence>
<dbReference type="Gene3D" id="3.50.50.100">
    <property type="match status" value="1"/>
</dbReference>
<dbReference type="InterPro" id="IPR045024">
    <property type="entry name" value="NDH-2"/>
</dbReference>
<dbReference type="GO" id="GO:0005739">
    <property type="term" value="C:mitochondrion"/>
    <property type="evidence" value="ECO:0007669"/>
    <property type="project" value="TreeGrafter"/>
</dbReference>
<reference evidence="9" key="2">
    <citation type="submission" date="2023-06" db="EMBL/GenBank/DDBJ databases">
        <authorList>
            <consortium name="Lawrence Berkeley National Laboratory"/>
            <person name="Haridas S."/>
            <person name="Hensen N."/>
            <person name="Bonometti L."/>
            <person name="Westerberg I."/>
            <person name="Brannstrom I.O."/>
            <person name="Guillou S."/>
            <person name="Cros-Aarteil S."/>
            <person name="Calhoun S."/>
            <person name="Kuo A."/>
            <person name="Mondo S."/>
            <person name="Pangilinan J."/>
            <person name="Riley R."/>
            <person name="Labutti K."/>
            <person name="Andreopoulos B."/>
            <person name="Lipzen A."/>
            <person name="Chen C."/>
            <person name="Yanf M."/>
            <person name="Daum C."/>
            <person name="Ng V."/>
            <person name="Clum A."/>
            <person name="Steindorff A."/>
            <person name="Ohm R."/>
            <person name="Martin F."/>
            <person name="Silar P."/>
            <person name="Natvig D."/>
            <person name="Lalanne C."/>
            <person name="Gautier V."/>
            <person name="Ament-Velasquez S.L."/>
            <person name="Kruys A."/>
            <person name="Hutchinson M.I."/>
            <person name="Powell A.J."/>
            <person name="Barry K."/>
            <person name="Miller A.N."/>
            <person name="Grigoriev I.V."/>
            <person name="Debuchy R."/>
            <person name="Gladieux P."/>
            <person name="Thoren M.H."/>
            <person name="Johannesson H."/>
        </authorList>
    </citation>
    <scope>NUCLEOTIDE SEQUENCE</scope>
    <source>
        <strain evidence="9">CBS 168.71</strain>
    </source>
</reference>
<dbReference type="PRINTS" id="PR00368">
    <property type="entry name" value="FADPNR"/>
</dbReference>
<dbReference type="Pfam" id="PF07992">
    <property type="entry name" value="Pyr_redox_2"/>
    <property type="match status" value="1"/>
</dbReference>
<name>A0AAE0LSR7_9PEZI</name>
<dbReference type="InterPro" id="IPR036188">
    <property type="entry name" value="FAD/NAD-bd_sf"/>
</dbReference>
<evidence type="ECO:0000256" key="6">
    <source>
        <dbReference type="SAM" id="MobiDB-lite"/>
    </source>
</evidence>
<dbReference type="RefSeq" id="XP_062659454.1">
    <property type="nucleotide sequence ID" value="XM_062798570.1"/>
</dbReference>
<feature type="region of interest" description="Disordered" evidence="6">
    <location>
        <begin position="130"/>
        <end position="170"/>
    </location>
</feature>
<feature type="compositionally biased region" description="Pro residues" evidence="6">
    <location>
        <begin position="142"/>
        <end position="153"/>
    </location>
</feature>
<evidence type="ECO:0000259" key="7">
    <source>
        <dbReference type="Pfam" id="PF07992"/>
    </source>
</evidence>
<accession>A0AAE0LSR7</accession>
<evidence type="ECO:0000256" key="4">
    <source>
        <dbReference type="ARBA" id="ARBA00023002"/>
    </source>
</evidence>
<reference evidence="9" key="1">
    <citation type="journal article" date="2023" name="Mol. Phylogenet. Evol.">
        <title>Genome-scale phylogeny and comparative genomics of the fungal order Sordariales.</title>
        <authorList>
            <person name="Hensen N."/>
            <person name="Bonometti L."/>
            <person name="Westerberg I."/>
            <person name="Brannstrom I.O."/>
            <person name="Guillou S."/>
            <person name="Cros-Aarteil S."/>
            <person name="Calhoun S."/>
            <person name="Haridas S."/>
            <person name="Kuo A."/>
            <person name="Mondo S."/>
            <person name="Pangilinan J."/>
            <person name="Riley R."/>
            <person name="LaButti K."/>
            <person name="Andreopoulos B."/>
            <person name="Lipzen A."/>
            <person name="Chen C."/>
            <person name="Yan M."/>
            <person name="Daum C."/>
            <person name="Ng V."/>
            <person name="Clum A."/>
            <person name="Steindorff A."/>
            <person name="Ohm R.A."/>
            <person name="Martin F."/>
            <person name="Silar P."/>
            <person name="Natvig D.O."/>
            <person name="Lalanne C."/>
            <person name="Gautier V."/>
            <person name="Ament-Velasquez S.L."/>
            <person name="Kruys A."/>
            <person name="Hutchinson M.I."/>
            <person name="Powell A.J."/>
            <person name="Barry K."/>
            <person name="Miller A.N."/>
            <person name="Grigoriev I.V."/>
            <person name="Debuchy R."/>
            <person name="Gladieux P."/>
            <person name="Hiltunen Thoren M."/>
            <person name="Johannesson H."/>
        </authorList>
    </citation>
    <scope>NUCLEOTIDE SEQUENCE</scope>
    <source>
        <strain evidence="9">CBS 168.71</strain>
    </source>
</reference>
<feature type="domain" description="FAD/NAD(P)-binding" evidence="7">
    <location>
        <begin position="44"/>
        <end position="375"/>
    </location>
</feature>
<evidence type="ECO:0000313" key="9">
    <source>
        <dbReference type="EMBL" id="KAK3295940.1"/>
    </source>
</evidence>
<dbReference type="GeneID" id="87835518"/>
<feature type="compositionally biased region" description="Low complexity" evidence="6">
    <location>
        <begin position="415"/>
        <end position="432"/>
    </location>
</feature>
<comment type="caution">
    <text evidence="9">The sequence shown here is derived from an EMBL/GenBank/DDBJ whole genome shotgun (WGS) entry which is preliminary data.</text>
</comment>
<keyword evidence="3" id="KW-0274">FAD</keyword>
<feature type="region of interest" description="Disordered" evidence="6">
    <location>
        <begin position="404"/>
        <end position="443"/>
    </location>
</feature>
<comment type="similarity">
    <text evidence="1">Belongs to the NADH dehydrogenase family.</text>
</comment>
<dbReference type="SUPFAM" id="SSF51905">
    <property type="entry name" value="FAD/NAD(P)-binding domain"/>
    <property type="match status" value="1"/>
</dbReference>
<keyword evidence="10" id="KW-1185">Reference proteome</keyword>
<organism evidence="9 10">
    <name type="scientific">Chaetomium fimeti</name>
    <dbReference type="NCBI Taxonomy" id="1854472"/>
    <lineage>
        <taxon>Eukaryota</taxon>
        <taxon>Fungi</taxon>
        <taxon>Dikarya</taxon>
        <taxon>Ascomycota</taxon>
        <taxon>Pezizomycotina</taxon>
        <taxon>Sordariomycetes</taxon>
        <taxon>Sordariomycetidae</taxon>
        <taxon>Sordariales</taxon>
        <taxon>Chaetomiaceae</taxon>
        <taxon>Chaetomium</taxon>
    </lineage>
</organism>
<sequence>MPSLSRPPKMAPHGLTRCSQLATRSYTPTRCFSIAKNIDARKERVVILGSGWAGYGFARTLDPAKYERVIISPRSYFVFTPLLASTAVGTLEFRTILEPVRRLPGKIGFYQGWADDIDFNRKTIRVETNAAEEAASKTRVPAPFPPAPFPPPSETSGLEKEVSTPAQKPKGDVIDIPYDKLVIACGAYSQTFNIEGVREHAHFLRDIGDARRIRLRVLSLFEQCSYPRGSDHLSDADKRQLLHFAIVGGGPTGIEFAAELHDLIRDDLAPIYPDLMPLVSITVYDVAPKVLPMFDQALAGYAMDTFARQNIHVKTEHHLQRLRLADGELGRRHGALRIKIAEYGDEEVGAGLVVWSTGLMANPLVAKLASQELALDGANPYSTAPGSTTRHLLRDARTGGLLTDPYLRARTATKGSDGNSNSTSTSTSDNPTTPQPGGGSGAGGVLEDVYVIGDCAVMEHDASLPKTAQVAAQQATYLARRLNSIPAGRNGKDSVVRDATGAEAGGKPFRFRNWGTLTYLGSWKAIHQSQADELKGWVAWVVWRGAYLTKSMSWRNKLLVPVYWVISWLFGRGISRF</sequence>
<keyword evidence="5" id="KW-0520">NAD</keyword>
<keyword evidence="2" id="KW-0285">Flavoprotein</keyword>
<evidence type="ECO:0000256" key="3">
    <source>
        <dbReference type="ARBA" id="ARBA00022827"/>
    </source>
</evidence>
<dbReference type="Proteomes" id="UP001278766">
    <property type="component" value="Unassembled WGS sequence"/>
</dbReference>
<evidence type="ECO:0000313" key="10">
    <source>
        <dbReference type="Proteomes" id="UP001278766"/>
    </source>
</evidence>
<dbReference type="InterPro" id="IPR023753">
    <property type="entry name" value="FAD/NAD-binding_dom"/>
</dbReference>
<dbReference type="InterPro" id="IPR054585">
    <property type="entry name" value="NDH2-like_C"/>
</dbReference>
<dbReference type="Pfam" id="PF22366">
    <property type="entry name" value="NDH2_C"/>
    <property type="match status" value="1"/>
</dbReference>
<dbReference type="AlphaFoldDB" id="A0AAE0LSR7"/>
<evidence type="ECO:0000256" key="2">
    <source>
        <dbReference type="ARBA" id="ARBA00022630"/>
    </source>
</evidence>
<dbReference type="PANTHER" id="PTHR43706:SF17">
    <property type="entry name" value="NADH DEHYDROGENASE (EUROFUNG)"/>
    <property type="match status" value="1"/>
</dbReference>
<evidence type="ECO:0000256" key="1">
    <source>
        <dbReference type="ARBA" id="ARBA00005272"/>
    </source>
</evidence>
<dbReference type="GO" id="GO:0003954">
    <property type="term" value="F:NADH dehydrogenase activity"/>
    <property type="evidence" value="ECO:0007669"/>
    <property type="project" value="InterPro"/>
</dbReference>
<proteinExistence type="inferred from homology"/>